<dbReference type="AlphaFoldDB" id="A0AAV1X6P6"/>
<comment type="caution">
    <text evidence="1">The sequence shown here is derived from an EMBL/GenBank/DDBJ whole genome shotgun (WGS) entry which is preliminary data.</text>
</comment>
<sequence>MGATVRNAGSYIEKLKLNEEKEKIARNVMGKMTVEQLSDLLSFYHTMGHICSEVLERKINNHSIDLFYAISQIMINKFIIFNSQNHLTFGYMIYMRTNAPKEIDLVNIGKEPKHETHHRESCPCSERPIPNYFEVFGEANAQV</sequence>
<proteinExistence type="predicted"/>
<keyword evidence="2" id="KW-1185">Reference proteome</keyword>
<organism evidence="1 2">
    <name type="scientific">Lupinus luteus</name>
    <name type="common">European yellow lupine</name>
    <dbReference type="NCBI Taxonomy" id="3873"/>
    <lineage>
        <taxon>Eukaryota</taxon>
        <taxon>Viridiplantae</taxon>
        <taxon>Streptophyta</taxon>
        <taxon>Embryophyta</taxon>
        <taxon>Tracheophyta</taxon>
        <taxon>Spermatophyta</taxon>
        <taxon>Magnoliopsida</taxon>
        <taxon>eudicotyledons</taxon>
        <taxon>Gunneridae</taxon>
        <taxon>Pentapetalae</taxon>
        <taxon>rosids</taxon>
        <taxon>fabids</taxon>
        <taxon>Fabales</taxon>
        <taxon>Fabaceae</taxon>
        <taxon>Papilionoideae</taxon>
        <taxon>50 kb inversion clade</taxon>
        <taxon>genistoids sensu lato</taxon>
        <taxon>core genistoids</taxon>
        <taxon>Genisteae</taxon>
        <taxon>Lupinus</taxon>
    </lineage>
</organism>
<gene>
    <name evidence="1" type="ORF">LLUT_LOCUS18373</name>
</gene>
<dbReference type="Proteomes" id="UP001497480">
    <property type="component" value="Unassembled WGS sequence"/>
</dbReference>
<reference evidence="1 2" key="1">
    <citation type="submission" date="2024-03" db="EMBL/GenBank/DDBJ databases">
        <authorList>
            <person name="Martinez-Hernandez J."/>
        </authorList>
    </citation>
    <scope>NUCLEOTIDE SEQUENCE [LARGE SCALE GENOMIC DNA]</scope>
</reference>
<dbReference type="GO" id="GO:0005829">
    <property type="term" value="C:cytosol"/>
    <property type="evidence" value="ECO:0007669"/>
    <property type="project" value="TreeGrafter"/>
</dbReference>
<dbReference type="PANTHER" id="PTHR43235">
    <property type="entry name" value="GLUTAMINE AMIDOTRANSFERASE PB2B2.05-RELATED"/>
    <property type="match status" value="1"/>
</dbReference>
<protein>
    <submittedName>
        <fullName evidence="1">Uncharacterized protein</fullName>
    </submittedName>
</protein>
<dbReference type="GO" id="GO:0016811">
    <property type="term" value="F:hydrolase activity, acting on carbon-nitrogen (but not peptide) bonds, in linear amides"/>
    <property type="evidence" value="ECO:0007669"/>
    <property type="project" value="InterPro"/>
</dbReference>
<dbReference type="EMBL" id="CAXHTB010000012">
    <property type="protein sequence ID" value="CAL0317313.1"/>
    <property type="molecule type" value="Genomic_DNA"/>
</dbReference>
<name>A0AAV1X6P6_LUPLU</name>
<dbReference type="InterPro" id="IPR044668">
    <property type="entry name" value="PuuD-like"/>
</dbReference>
<evidence type="ECO:0000313" key="2">
    <source>
        <dbReference type="Proteomes" id="UP001497480"/>
    </source>
</evidence>
<dbReference type="PANTHER" id="PTHR43235:SF1">
    <property type="entry name" value="GLUTAMINE AMIDOTRANSFERASE PB2B2.05-RELATED"/>
    <property type="match status" value="1"/>
</dbReference>
<evidence type="ECO:0000313" key="1">
    <source>
        <dbReference type="EMBL" id="CAL0317313.1"/>
    </source>
</evidence>
<accession>A0AAV1X6P6</accession>